<name>A0A432Z0A0_9GAMM</name>
<dbReference type="Proteomes" id="UP000288058">
    <property type="component" value="Unassembled WGS sequence"/>
</dbReference>
<comment type="caution">
    <text evidence="1">The sequence shown here is derived from an EMBL/GenBank/DDBJ whole genome shotgun (WGS) entry which is preliminary data.</text>
</comment>
<dbReference type="RefSeq" id="WP_126781451.1">
    <property type="nucleotide sequence ID" value="NZ_PIQC01000004.1"/>
</dbReference>
<keyword evidence="2" id="KW-1185">Reference proteome</keyword>
<protein>
    <submittedName>
        <fullName evidence="1">Uncharacterized protein</fullName>
    </submittedName>
</protein>
<organism evidence="1 2">
    <name type="scientific">Idiomarina ramblicola</name>
    <dbReference type="NCBI Taxonomy" id="263724"/>
    <lineage>
        <taxon>Bacteria</taxon>
        <taxon>Pseudomonadati</taxon>
        <taxon>Pseudomonadota</taxon>
        <taxon>Gammaproteobacteria</taxon>
        <taxon>Alteromonadales</taxon>
        <taxon>Idiomarinaceae</taxon>
        <taxon>Idiomarina</taxon>
    </lineage>
</organism>
<reference evidence="2" key="1">
    <citation type="journal article" date="2018" name="Front. Microbiol.">
        <title>Genome-Based Analysis Reveals the Taxonomy and Diversity of the Family Idiomarinaceae.</title>
        <authorList>
            <person name="Liu Y."/>
            <person name="Lai Q."/>
            <person name="Shao Z."/>
        </authorList>
    </citation>
    <scope>NUCLEOTIDE SEQUENCE [LARGE SCALE GENOMIC DNA]</scope>
    <source>
        <strain evidence="2">R22</strain>
    </source>
</reference>
<evidence type="ECO:0000313" key="2">
    <source>
        <dbReference type="Proteomes" id="UP000288058"/>
    </source>
</evidence>
<accession>A0A432Z0A0</accession>
<dbReference type="EMBL" id="PIQC01000004">
    <property type="protein sequence ID" value="RUO69591.1"/>
    <property type="molecule type" value="Genomic_DNA"/>
</dbReference>
<sequence>MLSLSEYLNELKTIKELKNDADVARLLGVSSAHISQLRGGLHMGELKCYELALMLKREPLELLSLNRALRSKDRRLQEYWLEVHKRSQS</sequence>
<dbReference type="AlphaFoldDB" id="A0A432Z0A0"/>
<evidence type="ECO:0000313" key="1">
    <source>
        <dbReference type="EMBL" id="RUO69591.1"/>
    </source>
</evidence>
<gene>
    <name evidence="1" type="ORF">CWI78_06615</name>
</gene>
<proteinExistence type="predicted"/>